<reference evidence="1 2" key="1">
    <citation type="submission" date="2013-11" db="EMBL/GenBank/DDBJ databases">
        <title>Draft genome of the bovine lungworm Dictyocaulus viviparus.</title>
        <authorList>
            <person name="Mitreva M."/>
        </authorList>
    </citation>
    <scope>NUCLEOTIDE SEQUENCE [LARGE SCALE GENOMIC DNA]</scope>
    <source>
        <strain evidence="1 2">HannoverDv2000</strain>
    </source>
</reference>
<gene>
    <name evidence="1" type="ORF">DICVIV_07678</name>
</gene>
<dbReference type="AlphaFoldDB" id="A0A0D8XR51"/>
<reference evidence="2" key="2">
    <citation type="journal article" date="2016" name="Sci. Rep.">
        <title>Dictyocaulus viviparus genome, variome and transcriptome elucidate lungworm biology and support future intervention.</title>
        <authorList>
            <person name="McNulty S.N."/>
            <person name="Strube C."/>
            <person name="Rosa B.A."/>
            <person name="Martin J.C."/>
            <person name="Tyagi R."/>
            <person name="Choi Y.J."/>
            <person name="Wang Q."/>
            <person name="Hallsworth Pepin K."/>
            <person name="Zhang X."/>
            <person name="Ozersky P."/>
            <person name="Wilson R.K."/>
            <person name="Sternberg P.W."/>
            <person name="Gasser R.B."/>
            <person name="Mitreva M."/>
        </authorList>
    </citation>
    <scope>NUCLEOTIDE SEQUENCE [LARGE SCALE GENOMIC DNA]</scope>
    <source>
        <strain evidence="2">HannoverDv2000</strain>
    </source>
</reference>
<organism evidence="1 2">
    <name type="scientific">Dictyocaulus viviparus</name>
    <name type="common">Bovine lungworm</name>
    <dbReference type="NCBI Taxonomy" id="29172"/>
    <lineage>
        <taxon>Eukaryota</taxon>
        <taxon>Metazoa</taxon>
        <taxon>Ecdysozoa</taxon>
        <taxon>Nematoda</taxon>
        <taxon>Chromadorea</taxon>
        <taxon>Rhabditida</taxon>
        <taxon>Rhabditina</taxon>
        <taxon>Rhabditomorpha</taxon>
        <taxon>Strongyloidea</taxon>
        <taxon>Metastrongylidae</taxon>
        <taxon>Dictyocaulus</taxon>
    </lineage>
</organism>
<evidence type="ECO:0000313" key="2">
    <source>
        <dbReference type="Proteomes" id="UP000053766"/>
    </source>
</evidence>
<name>A0A0D8XR51_DICVI</name>
<sequence>MANRFCKGMCQAKRRKCAKILENFQLFSSHLLLIEFDEFNRGCAFDGMSQNSFSGESSESAVQRTVTISVIRDTGTKVQLMFKAHGLKKRKSLINSIVTVFKKTKYHTKPGFVVPYFVCNIQRNAPEKGDLDGILKKKCFGGSCQIRFGPSSPSRLLSNGRFTKFELKPNSLYFVLHVQRENKPIKSNHNANRTDIFVCEIKQFPTGINPDSAEFEANSGTGKWRMLHLTIIDQGRQS</sequence>
<evidence type="ECO:0000313" key="1">
    <source>
        <dbReference type="EMBL" id="KJH46242.1"/>
    </source>
</evidence>
<keyword evidence="2" id="KW-1185">Reference proteome</keyword>
<accession>A0A0D8XR51</accession>
<dbReference type="Proteomes" id="UP000053766">
    <property type="component" value="Unassembled WGS sequence"/>
</dbReference>
<dbReference type="OrthoDB" id="5912342at2759"/>
<proteinExistence type="predicted"/>
<dbReference type="EMBL" id="KN716362">
    <property type="protein sequence ID" value="KJH46242.1"/>
    <property type="molecule type" value="Genomic_DNA"/>
</dbReference>
<protein>
    <submittedName>
        <fullName evidence="1">Uncharacterized protein</fullName>
    </submittedName>
</protein>
<dbReference type="STRING" id="29172.A0A0D8XR51"/>